<dbReference type="GO" id="GO:0005737">
    <property type="term" value="C:cytoplasm"/>
    <property type="evidence" value="ECO:0007669"/>
    <property type="project" value="TreeGrafter"/>
</dbReference>
<dbReference type="GO" id="GO:0010629">
    <property type="term" value="P:negative regulation of gene expression"/>
    <property type="evidence" value="ECO:0007669"/>
    <property type="project" value="TreeGrafter"/>
</dbReference>
<evidence type="ECO:0000256" key="5">
    <source>
        <dbReference type="ARBA" id="ARBA00023242"/>
    </source>
</evidence>
<sequence length="719" mass="78778">MQAQCELVIENVAVTVKNGDITKEDVNALVNLTNLSLNYKQGVSKAILEGGGAPLQEECKGRGKQVYGDVVVTGAGHLKCKHVLHIVGACQLFQIGNAVKKVLEECDNNNLASVAFPAIGTGTSGVDPQESLKSMLKAIREYLSGTRSFLQRISIVAFTPHTYQEYMKVAYDEMLKNQNLRVIINGNIVELVKGDITAQAVDCILNITNATMNFAKGVSGAILSAAGPAVANECAQFGPLMTGSVAVTTGGNLQSKHIMHIIGPKSLSAFAPAVEMFLTESKAKSFKTVALPTIGTGTVGISPARSINAILDGLERCLANMNAAEFTKILIVAYDDNVYSAFMTAFQTRQQYLHLKLTINETIVELVRGDITEQPVDCILNLSNATLNRTIGVASISPALSINAILDGIEKCLAKMNPGAFTKIVIAAYDEDVYKDYLKVIQAKQKENQSVVNNPHQVQGTLNPTNTESSLNVNQNSDSTEDKTFSNTLTTQTNVQQVPNPPANATGTINQKLLFAYLTEPAKWTPMEGQVYKEVELHKDSPEYKSVADKFTKSAANSKYQISKIRRIQNVGLWQKYAFIKFTIDQLYPNHENEKHLYHGTDYKTTEKINMHGYNRAFCGKNATSFGKGTYFAKNALYSCNDTYSVKDETGEKHVYQAAVITGKWCLGDKNYLEPPPTIEDPRILYNSTVNNVTNPTLFVVYNDYCAYPEYLISFTSSN</sequence>
<dbReference type="GO" id="GO:0003714">
    <property type="term" value="F:transcription corepressor activity"/>
    <property type="evidence" value="ECO:0007669"/>
    <property type="project" value="TreeGrafter"/>
</dbReference>
<feature type="domain" description="Macro" evidence="10">
    <location>
        <begin position="1"/>
        <end position="174"/>
    </location>
</feature>
<feature type="region of interest" description="Disordered" evidence="8">
    <location>
        <begin position="449"/>
        <end position="485"/>
    </location>
</feature>
<dbReference type="InterPro" id="IPR043472">
    <property type="entry name" value="Macro_dom-like"/>
</dbReference>
<dbReference type="EC" id="2.4.2.-" evidence="7"/>
<evidence type="ECO:0000256" key="8">
    <source>
        <dbReference type="SAM" id="MobiDB-lite"/>
    </source>
</evidence>
<dbReference type="GeneTree" id="ENSGT00940000154311"/>
<dbReference type="InterPro" id="IPR012317">
    <property type="entry name" value="Poly(ADP-ribose)pol_cat_dom"/>
</dbReference>
<evidence type="ECO:0000256" key="6">
    <source>
        <dbReference type="ARBA" id="ARBA00024347"/>
    </source>
</evidence>
<dbReference type="PROSITE" id="PS51059">
    <property type="entry name" value="PARP_CATALYTIC"/>
    <property type="match status" value="1"/>
</dbReference>
<dbReference type="Pfam" id="PF01661">
    <property type="entry name" value="Macro"/>
    <property type="match status" value="2"/>
</dbReference>
<reference evidence="11" key="2">
    <citation type="submission" date="2025-09" db="UniProtKB">
        <authorList>
            <consortium name="Ensembl"/>
        </authorList>
    </citation>
    <scope>IDENTIFICATION</scope>
</reference>
<protein>
    <recommendedName>
        <fullName evidence="7">Poly [ADP-ribose] polymerase</fullName>
        <shortName evidence="7">PARP</shortName>
        <ecNumber evidence="7">2.4.2.-</ecNumber>
    </recommendedName>
</protein>
<dbReference type="Pfam" id="PF00644">
    <property type="entry name" value="PARP"/>
    <property type="match status" value="1"/>
</dbReference>
<accession>A0A8C5MSA8</accession>
<dbReference type="AlphaFoldDB" id="A0A8C5MSA8"/>
<keyword evidence="3 7" id="KW-0808">Transferase</keyword>
<dbReference type="PROSITE" id="PS51154">
    <property type="entry name" value="MACRO"/>
    <property type="match status" value="2"/>
</dbReference>
<keyword evidence="4 7" id="KW-0520">NAD</keyword>
<evidence type="ECO:0000259" key="9">
    <source>
        <dbReference type="PROSITE" id="PS51059"/>
    </source>
</evidence>
<keyword evidence="5" id="KW-0539">Nucleus</keyword>
<evidence type="ECO:0000256" key="7">
    <source>
        <dbReference type="RuleBase" id="RU362114"/>
    </source>
</evidence>
<keyword evidence="12" id="KW-1185">Reference proteome</keyword>
<evidence type="ECO:0000256" key="1">
    <source>
        <dbReference type="ARBA" id="ARBA00004123"/>
    </source>
</evidence>
<evidence type="ECO:0000256" key="2">
    <source>
        <dbReference type="ARBA" id="ARBA00022676"/>
    </source>
</evidence>
<dbReference type="PANTHER" id="PTHR14453:SF101">
    <property type="entry name" value="POLY [ADP-RIBOSE] POLYMERASE"/>
    <property type="match status" value="1"/>
</dbReference>
<comment type="similarity">
    <text evidence="6">Belongs to the ARTD/PARP family.</text>
</comment>
<dbReference type="GO" id="GO:0005634">
    <property type="term" value="C:nucleus"/>
    <property type="evidence" value="ECO:0007669"/>
    <property type="project" value="UniProtKB-SubCell"/>
</dbReference>
<feature type="compositionally biased region" description="Polar residues" evidence="8">
    <location>
        <begin position="449"/>
        <end position="478"/>
    </location>
</feature>
<dbReference type="GO" id="GO:0003950">
    <property type="term" value="F:NAD+ poly-ADP-ribosyltransferase activity"/>
    <property type="evidence" value="ECO:0007669"/>
    <property type="project" value="UniProtKB-UniRule"/>
</dbReference>
<dbReference type="SUPFAM" id="SSF56399">
    <property type="entry name" value="ADP-ribosylation"/>
    <property type="match status" value="1"/>
</dbReference>
<evidence type="ECO:0000313" key="11">
    <source>
        <dbReference type="Ensembl" id="ENSLLEP00000018947.1"/>
    </source>
</evidence>
<dbReference type="GO" id="GO:1990404">
    <property type="term" value="F:NAD+-protein mono-ADP-ribosyltransferase activity"/>
    <property type="evidence" value="ECO:0007669"/>
    <property type="project" value="TreeGrafter"/>
</dbReference>
<evidence type="ECO:0000259" key="10">
    <source>
        <dbReference type="PROSITE" id="PS51154"/>
    </source>
</evidence>
<dbReference type="Ensembl" id="ENSLLET00000019694.1">
    <property type="protein sequence ID" value="ENSLLEP00000018947.1"/>
    <property type="gene ID" value="ENSLLEG00000011911.1"/>
</dbReference>
<dbReference type="Proteomes" id="UP000694569">
    <property type="component" value="Unplaced"/>
</dbReference>
<keyword evidence="2 7" id="KW-0328">Glycosyltransferase</keyword>
<dbReference type="FunFam" id="3.90.228.10:FF:000008">
    <property type="entry name" value="Poly [ADP-ribose] polymerase"/>
    <property type="match status" value="1"/>
</dbReference>
<dbReference type="SUPFAM" id="SSF52949">
    <property type="entry name" value="Macro domain-like"/>
    <property type="match status" value="3"/>
</dbReference>
<dbReference type="Gene3D" id="3.90.228.10">
    <property type="match status" value="1"/>
</dbReference>
<dbReference type="SMART" id="SM00506">
    <property type="entry name" value="A1pp"/>
    <property type="match status" value="2"/>
</dbReference>
<evidence type="ECO:0000313" key="12">
    <source>
        <dbReference type="Proteomes" id="UP000694569"/>
    </source>
</evidence>
<feature type="domain" description="PARP catalytic" evidence="9">
    <location>
        <begin position="520"/>
        <end position="719"/>
    </location>
</feature>
<dbReference type="PANTHER" id="PTHR14453">
    <property type="entry name" value="PARP/ZINC FINGER CCCH TYPE DOMAIN CONTAINING PROTEIN"/>
    <property type="match status" value="1"/>
</dbReference>
<feature type="domain" description="Macro" evidence="10">
    <location>
        <begin position="176"/>
        <end position="350"/>
    </location>
</feature>
<name>A0A8C5MSA8_9ANUR</name>
<dbReference type="Gene3D" id="3.40.220.10">
    <property type="entry name" value="Leucine Aminopeptidase, subunit E, domain 1"/>
    <property type="match status" value="2"/>
</dbReference>
<dbReference type="GO" id="GO:0070212">
    <property type="term" value="P:protein poly-ADP-ribosylation"/>
    <property type="evidence" value="ECO:0007669"/>
    <property type="project" value="TreeGrafter"/>
</dbReference>
<evidence type="ECO:0000256" key="4">
    <source>
        <dbReference type="ARBA" id="ARBA00023027"/>
    </source>
</evidence>
<dbReference type="InterPro" id="IPR052056">
    <property type="entry name" value="Mono-ARTD/PARP"/>
</dbReference>
<proteinExistence type="inferred from homology"/>
<dbReference type="InterPro" id="IPR002589">
    <property type="entry name" value="Macro_dom"/>
</dbReference>
<organism evidence="11 12">
    <name type="scientific">Leptobrachium leishanense</name>
    <name type="common">Leishan spiny toad</name>
    <dbReference type="NCBI Taxonomy" id="445787"/>
    <lineage>
        <taxon>Eukaryota</taxon>
        <taxon>Metazoa</taxon>
        <taxon>Chordata</taxon>
        <taxon>Craniata</taxon>
        <taxon>Vertebrata</taxon>
        <taxon>Euteleostomi</taxon>
        <taxon>Amphibia</taxon>
        <taxon>Batrachia</taxon>
        <taxon>Anura</taxon>
        <taxon>Pelobatoidea</taxon>
        <taxon>Megophryidae</taxon>
        <taxon>Leptobrachium</taxon>
    </lineage>
</organism>
<comment type="subcellular location">
    <subcellularLocation>
        <location evidence="1">Nucleus</location>
    </subcellularLocation>
</comment>
<evidence type="ECO:0000256" key="3">
    <source>
        <dbReference type="ARBA" id="ARBA00022679"/>
    </source>
</evidence>
<dbReference type="CDD" id="cd01439">
    <property type="entry name" value="TCCD_inducible_PARP_like"/>
    <property type="match status" value="1"/>
</dbReference>
<reference evidence="11" key="1">
    <citation type="submission" date="2025-08" db="UniProtKB">
        <authorList>
            <consortium name="Ensembl"/>
        </authorList>
    </citation>
    <scope>IDENTIFICATION</scope>
</reference>